<organism evidence="3 4">
    <name type="scientific">Puccinia graminis f. sp. tritici</name>
    <dbReference type="NCBI Taxonomy" id="56615"/>
    <lineage>
        <taxon>Eukaryota</taxon>
        <taxon>Fungi</taxon>
        <taxon>Dikarya</taxon>
        <taxon>Basidiomycota</taxon>
        <taxon>Pucciniomycotina</taxon>
        <taxon>Pucciniomycetes</taxon>
        <taxon>Pucciniales</taxon>
        <taxon>Pucciniaceae</taxon>
        <taxon>Puccinia</taxon>
    </lineage>
</organism>
<proteinExistence type="predicted"/>
<dbReference type="Proteomes" id="UP000325313">
    <property type="component" value="Unassembled WGS sequence"/>
</dbReference>
<reference evidence="4 5" key="1">
    <citation type="submission" date="2019-05" db="EMBL/GenBank/DDBJ databases">
        <title>Emergence of the Ug99 lineage of the wheat stem rust pathogen through somatic hybridization.</title>
        <authorList>
            <person name="Li F."/>
            <person name="Upadhyaya N.M."/>
            <person name="Sperschneider J."/>
            <person name="Matny O."/>
            <person name="Nguyen-Phuc H."/>
            <person name="Mago R."/>
            <person name="Raley C."/>
            <person name="Miller M.E."/>
            <person name="Silverstein K.A.T."/>
            <person name="Henningsen E."/>
            <person name="Hirsch C.D."/>
            <person name="Visser B."/>
            <person name="Pretorius Z.A."/>
            <person name="Steffenson B.J."/>
            <person name="Schwessinger B."/>
            <person name="Dodds P.N."/>
            <person name="Figueroa M."/>
        </authorList>
    </citation>
    <scope>NUCLEOTIDE SEQUENCE [LARGE SCALE GENOMIC DNA]</scope>
    <source>
        <strain evidence="3">21-0</strain>
        <strain evidence="2 5">Ug99</strain>
    </source>
</reference>
<dbReference type="EMBL" id="VDEP01000517">
    <property type="protein sequence ID" value="KAA1064003.1"/>
    <property type="molecule type" value="Genomic_DNA"/>
</dbReference>
<dbReference type="OrthoDB" id="2495360at2759"/>
<gene>
    <name evidence="3" type="ORF">PGT21_006070</name>
    <name evidence="2" type="ORF">PGTUg99_003425</name>
</gene>
<protein>
    <submittedName>
        <fullName evidence="3">Uncharacterized protein</fullName>
    </submittedName>
</protein>
<feature type="region of interest" description="Disordered" evidence="1">
    <location>
        <begin position="104"/>
        <end position="142"/>
    </location>
</feature>
<evidence type="ECO:0000256" key="1">
    <source>
        <dbReference type="SAM" id="MobiDB-lite"/>
    </source>
</evidence>
<sequence>MSMFYRLAGRRSPGYLTDHPHDNPCEDDYDGKSVETSKITFGCNQQCPTVGLSPTYHRLGSKFDSNEHPHLTNSSSSFEFVPHLHNLPIGVGPQFKKNLAQMFRSKSSRGQNHSGLTSKSQPKAKPQSQTARPQTTSSSAFDEMLRSNQTIYIGGVNEITPPVSYHSREVLYSNIPLTSAQGSRPSR</sequence>
<accession>A0A5B0LI53</accession>
<dbReference type="AlphaFoldDB" id="A0A5B0LI53"/>
<dbReference type="EMBL" id="VSWC01000197">
    <property type="protein sequence ID" value="KAA1064517.1"/>
    <property type="molecule type" value="Genomic_DNA"/>
</dbReference>
<evidence type="ECO:0000313" key="2">
    <source>
        <dbReference type="EMBL" id="KAA1064003.1"/>
    </source>
</evidence>
<comment type="caution">
    <text evidence="3">The sequence shown here is derived from an EMBL/GenBank/DDBJ whole genome shotgun (WGS) entry which is preliminary data.</text>
</comment>
<name>A0A5B0LI53_PUCGR</name>
<evidence type="ECO:0000313" key="4">
    <source>
        <dbReference type="Proteomes" id="UP000324748"/>
    </source>
</evidence>
<evidence type="ECO:0000313" key="5">
    <source>
        <dbReference type="Proteomes" id="UP000325313"/>
    </source>
</evidence>
<keyword evidence="4" id="KW-1185">Reference proteome</keyword>
<dbReference type="Proteomes" id="UP000324748">
    <property type="component" value="Unassembled WGS sequence"/>
</dbReference>
<evidence type="ECO:0000313" key="3">
    <source>
        <dbReference type="EMBL" id="KAA1064517.1"/>
    </source>
</evidence>